<name>A0ABT8FN83_9ACTN</name>
<reference evidence="1" key="1">
    <citation type="submission" date="2023-06" db="EMBL/GenBank/DDBJ databases">
        <title>Draft genome sequence of Nocardioides sp. SOB77.</title>
        <authorList>
            <person name="Zhang G."/>
        </authorList>
    </citation>
    <scope>NUCLEOTIDE SEQUENCE</scope>
    <source>
        <strain evidence="1">SOB77</strain>
    </source>
</reference>
<gene>
    <name evidence="1" type="ORF">QWY28_23600</name>
</gene>
<dbReference type="EMBL" id="JAUHJQ010000139">
    <property type="protein sequence ID" value="MDN4175950.1"/>
    <property type="molecule type" value="Genomic_DNA"/>
</dbReference>
<protein>
    <submittedName>
        <fullName evidence="1">PAS-domain containing protein</fullName>
    </submittedName>
</protein>
<comment type="caution">
    <text evidence="1">The sequence shown here is derived from an EMBL/GenBank/DDBJ whole genome shotgun (WGS) entry which is preliminary data.</text>
</comment>
<feature type="non-terminal residue" evidence="1">
    <location>
        <position position="93"/>
    </location>
</feature>
<accession>A0ABT8FN83</accession>
<dbReference type="SUPFAM" id="SSF55785">
    <property type="entry name" value="PYP-like sensor domain (PAS domain)"/>
    <property type="match status" value="1"/>
</dbReference>
<keyword evidence="2" id="KW-1185">Reference proteome</keyword>
<organism evidence="1 2">
    <name type="scientific">Nocardioides oceani</name>
    <dbReference type="NCBI Taxonomy" id="3058369"/>
    <lineage>
        <taxon>Bacteria</taxon>
        <taxon>Bacillati</taxon>
        <taxon>Actinomycetota</taxon>
        <taxon>Actinomycetes</taxon>
        <taxon>Propionibacteriales</taxon>
        <taxon>Nocardioidaceae</taxon>
        <taxon>Nocardioides</taxon>
    </lineage>
</organism>
<feature type="non-terminal residue" evidence="1">
    <location>
        <position position="1"/>
    </location>
</feature>
<sequence length="93" mass="10483">DLLDLPLSLLSRNTTYADFVRYLAEHGEFGPGPVEEQVQKRLDTLDRPYVGERVRPDGSVLEVRRNPVADGGFVSIYTDVTERHQAQAQLEQA</sequence>
<proteinExistence type="predicted"/>
<dbReference type="Pfam" id="PF12860">
    <property type="entry name" value="PAS_7"/>
    <property type="match status" value="1"/>
</dbReference>
<dbReference type="Proteomes" id="UP001168620">
    <property type="component" value="Unassembled WGS sequence"/>
</dbReference>
<evidence type="ECO:0000313" key="1">
    <source>
        <dbReference type="EMBL" id="MDN4175950.1"/>
    </source>
</evidence>
<dbReference type="Gene3D" id="3.30.450.20">
    <property type="entry name" value="PAS domain"/>
    <property type="match status" value="1"/>
</dbReference>
<dbReference type="RefSeq" id="WP_300955343.1">
    <property type="nucleotide sequence ID" value="NZ_JAUHJQ010000139.1"/>
</dbReference>
<evidence type="ECO:0000313" key="2">
    <source>
        <dbReference type="Proteomes" id="UP001168620"/>
    </source>
</evidence>
<dbReference type="InterPro" id="IPR035965">
    <property type="entry name" value="PAS-like_dom_sf"/>
</dbReference>